<sequence>MTLVQRQNLARYLVYFTLPVLSLAAMGLVLDGSRRAVTFLALLALLPGLLLFSRSRLEPVGPWVARRTRRREIALLERLWASSPTAHS</sequence>
<feature type="transmembrane region" description="Helical" evidence="1">
    <location>
        <begin position="12"/>
        <end position="30"/>
    </location>
</feature>
<name>A0A1H9XIG5_9MICO</name>
<gene>
    <name evidence="2" type="ORF">SAMN05216199_3855</name>
</gene>
<protein>
    <submittedName>
        <fullName evidence="2">Uncharacterized protein</fullName>
    </submittedName>
</protein>
<organism evidence="2 3">
    <name type="scientific">Pedococcus cremeus</name>
    <dbReference type="NCBI Taxonomy" id="587636"/>
    <lineage>
        <taxon>Bacteria</taxon>
        <taxon>Bacillati</taxon>
        <taxon>Actinomycetota</taxon>
        <taxon>Actinomycetes</taxon>
        <taxon>Micrococcales</taxon>
        <taxon>Intrasporangiaceae</taxon>
        <taxon>Pedococcus</taxon>
    </lineage>
</organism>
<reference evidence="3" key="1">
    <citation type="submission" date="2016-10" db="EMBL/GenBank/DDBJ databases">
        <authorList>
            <person name="Varghese N."/>
            <person name="Submissions S."/>
        </authorList>
    </citation>
    <scope>NUCLEOTIDE SEQUENCE [LARGE SCALE GENOMIC DNA]</scope>
    <source>
        <strain evidence="3">CGMCC 1.6963</strain>
    </source>
</reference>
<dbReference type="AlphaFoldDB" id="A0A1H9XIG5"/>
<evidence type="ECO:0000256" key="1">
    <source>
        <dbReference type="SAM" id="Phobius"/>
    </source>
</evidence>
<evidence type="ECO:0000313" key="3">
    <source>
        <dbReference type="Proteomes" id="UP000199019"/>
    </source>
</evidence>
<feature type="transmembrane region" description="Helical" evidence="1">
    <location>
        <begin position="36"/>
        <end position="53"/>
    </location>
</feature>
<accession>A0A1H9XIG5</accession>
<keyword evidence="1" id="KW-0472">Membrane</keyword>
<dbReference type="Proteomes" id="UP000199019">
    <property type="component" value="Unassembled WGS sequence"/>
</dbReference>
<keyword evidence="3" id="KW-1185">Reference proteome</keyword>
<evidence type="ECO:0000313" key="2">
    <source>
        <dbReference type="EMBL" id="SES45849.1"/>
    </source>
</evidence>
<proteinExistence type="predicted"/>
<dbReference type="EMBL" id="FOHB01000008">
    <property type="protein sequence ID" value="SES45849.1"/>
    <property type="molecule type" value="Genomic_DNA"/>
</dbReference>
<dbReference type="RefSeq" id="WP_091761765.1">
    <property type="nucleotide sequence ID" value="NZ_FOHB01000008.1"/>
</dbReference>
<keyword evidence="1" id="KW-1133">Transmembrane helix</keyword>
<keyword evidence="1" id="KW-0812">Transmembrane</keyword>
<dbReference type="STRING" id="587636.SAMN05216199_3855"/>